<sequence length="423" mass="46870">MSTIGMFLQTGPTVEGRNPIMKNNGKSSEGTLSFPSLLKEGDILSGKAPVKGHPTSGELPSSIQNLLEMMNISSSNLSAILSKGNEGTEDSRLLEQLISKASAEEMTVSADSLLQSLNLLAELNVQTDPAELIALQQQLTEILSKIENLLSEVSNQQDSKKVAPKILELLQKWSELESKVAASGTTTNLVNTSKDVEVNPALKEILVAYQNRTKMTSKQQYNTDSQVTVKDVAKWIENALHNQQMADKASPVQNASFNPNTVMPKLEQYVIYVNQNQTNQSVEQQVMDQFQQVMKSSKFLSMPNGLNQLSIALRPQNLGEMMVRLTQINGEMTVNIVVTTQAAKEMLESNINQLKHMFSPQQVVIERQDVAAGQAQSQSKQNDEQLFNEHNQSQSEQSNQQEGNRNEEDFEAHLNDLILNEKV</sequence>
<dbReference type="InterPro" id="IPR021136">
    <property type="entry name" value="Flagellar_hook_control-like_C"/>
</dbReference>
<evidence type="ECO:0000259" key="2">
    <source>
        <dbReference type="Pfam" id="PF02120"/>
    </source>
</evidence>
<organism evidence="3 4">
    <name type="scientific">Ornithinibacillus xuwenensis</name>
    <dbReference type="NCBI Taxonomy" id="3144668"/>
    <lineage>
        <taxon>Bacteria</taxon>
        <taxon>Bacillati</taxon>
        <taxon>Bacillota</taxon>
        <taxon>Bacilli</taxon>
        <taxon>Bacillales</taxon>
        <taxon>Bacillaceae</taxon>
        <taxon>Ornithinibacillus</taxon>
    </lineage>
</organism>
<feature type="region of interest" description="Disordered" evidence="1">
    <location>
        <begin position="370"/>
        <end position="407"/>
    </location>
</feature>
<dbReference type="Pfam" id="PF02120">
    <property type="entry name" value="Flg_hook"/>
    <property type="match status" value="1"/>
</dbReference>
<evidence type="ECO:0000256" key="1">
    <source>
        <dbReference type="SAM" id="MobiDB-lite"/>
    </source>
</evidence>
<keyword evidence="3" id="KW-0966">Cell projection</keyword>
<keyword evidence="3" id="KW-0282">Flagellum</keyword>
<dbReference type="CDD" id="cd17470">
    <property type="entry name" value="T3SS_Flik_C"/>
    <property type="match status" value="1"/>
</dbReference>
<feature type="domain" description="Flagellar hook-length control protein-like C-terminal" evidence="2">
    <location>
        <begin position="302"/>
        <end position="378"/>
    </location>
</feature>
<reference evidence="3 4" key="1">
    <citation type="submission" date="2024-05" db="EMBL/GenBank/DDBJ databases">
        <authorList>
            <person name="Haq I."/>
            <person name="Ullah Z."/>
            <person name="Ahmad R."/>
            <person name="Li M."/>
            <person name="Tong Y."/>
        </authorList>
    </citation>
    <scope>NUCLEOTIDE SEQUENCE [LARGE SCALE GENOMIC DNA]</scope>
    <source>
        <strain evidence="3 4">16A2E</strain>
    </source>
</reference>
<protein>
    <submittedName>
        <fullName evidence="3">Flagellar hook-length control protein FliK</fullName>
    </submittedName>
</protein>
<evidence type="ECO:0000313" key="3">
    <source>
        <dbReference type="EMBL" id="MEN2766446.1"/>
    </source>
</evidence>
<accession>A0ABU9XDU0</accession>
<name>A0ABU9XDU0_9BACI</name>
<evidence type="ECO:0000313" key="4">
    <source>
        <dbReference type="Proteomes" id="UP001444625"/>
    </source>
</evidence>
<dbReference type="RefSeq" id="WP_345823894.1">
    <property type="nucleotide sequence ID" value="NZ_JBDIML010000001.1"/>
</dbReference>
<proteinExistence type="predicted"/>
<gene>
    <name evidence="3" type="ORF">ABC228_04540</name>
</gene>
<comment type="caution">
    <text evidence="3">The sequence shown here is derived from an EMBL/GenBank/DDBJ whole genome shotgun (WGS) entry which is preliminary data.</text>
</comment>
<keyword evidence="4" id="KW-1185">Reference proteome</keyword>
<dbReference type="EMBL" id="JBDIML010000001">
    <property type="protein sequence ID" value="MEN2766446.1"/>
    <property type="molecule type" value="Genomic_DNA"/>
</dbReference>
<dbReference type="Proteomes" id="UP001444625">
    <property type="component" value="Unassembled WGS sequence"/>
</dbReference>
<feature type="compositionally biased region" description="Low complexity" evidence="1">
    <location>
        <begin position="388"/>
        <end position="403"/>
    </location>
</feature>
<keyword evidence="3" id="KW-0969">Cilium</keyword>
<dbReference type="InterPro" id="IPR038610">
    <property type="entry name" value="FliK-like_C_sf"/>
</dbReference>
<dbReference type="Gene3D" id="3.30.750.140">
    <property type="match status" value="1"/>
</dbReference>
<feature type="region of interest" description="Disordered" evidence="1">
    <location>
        <begin position="1"/>
        <end position="32"/>
    </location>
</feature>